<dbReference type="EMBL" id="JAAGAX010000005">
    <property type="protein sequence ID" value="KAF2313814.1"/>
    <property type="molecule type" value="Genomic_DNA"/>
</dbReference>
<evidence type="ECO:0000313" key="1">
    <source>
        <dbReference type="EMBL" id="KAF2313814.1"/>
    </source>
</evidence>
<comment type="caution">
    <text evidence="1">The sequence shown here is derived from an EMBL/GenBank/DDBJ whole genome shotgun (WGS) entry which is preliminary data.</text>
</comment>
<dbReference type="Proteomes" id="UP000467840">
    <property type="component" value="Chromosome 15"/>
</dbReference>
<reference evidence="1 2" key="1">
    <citation type="journal article" date="2020" name="Mol. Plant">
        <title>The Chromosome-Based Rubber Tree Genome Provides New Insights into Spurge Genome Evolution and Rubber Biosynthesis.</title>
        <authorList>
            <person name="Liu J."/>
            <person name="Shi C."/>
            <person name="Shi C.C."/>
            <person name="Li W."/>
            <person name="Zhang Q.J."/>
            <person name="Zhang Y."/>
            <person name="Li K."/>
            <person name="Lu H.F."/>
            <person name="Shi C."/>
            <person name="Zhu S.T."/>
            <person name="Xiao Z.Y."/>
            <person name="Nan H."/>
            <person name="Yue Y."/>
            <person name="Zhu X.G."/>
            <person name="Wu Y."/>
            <person name="Hong X.N."/>
            <person name="Fan G.Y."/>
            <person name="Tong Y."/>
            <person name="Zhang D."/>
            <person name="Mao C.L."/>
            <person name="Liu Y.L."/>
            <person name="Hao S.J."/>
            <person name="Liu W.Q."/>
            <person name="Lv M.Q."/>
            <person name="Zhang H.B."/>
            <person name="Liu Y."/>
            <person name="Hu-Tang G.R."/>
            <person name="Wang J.P."/>
            <person name="Wang J.H."/>
            <person name="Sun Y.H."/>
            <person name="Ni S.B."/>
            <person name="Chen W.B."/>
            <person name="Zhang X.C."/>
            <person name="Jiao Y.N."/>
            <person name="Eichler E.E."/>
            <person name="Li G.H."/>
            <person name="Liu X."/>
            <person name="Gao L.Z."/>
        </authorList>
    </citation>
    <scope>NUCLEOTIDE SEQUENCE [LARGE SCALE GENOMIC DNA]</scope>
    <source>
        <strain evidence="2">cv. GT1</strain>
        <tissue evidence="1">Leaf</tissue>
    </source>
</reference>
<accession>A0A6A6MKK0</accession>
<gene>
    <name evidence="1" type="ORF">GH714_013599</name>
</gene>
<dbReference type="AlphaFoldDB" id="A0A6A6MKK0"/>
<keyword evidence="2" id="KW-1185">Reference proteome</keyword>
<protein>
    <submittedName>
        <fullName evidence="1">Uncharacterized protein</fullName>
    </submittedName>
</protein>
<organism evidence="1 2">
    <name type="scientific">Hevea brasiliensis</name>
    <name type="common">Para rubber tree</name>
    <name type="synonym">Siphonia brasiliensis</name>
    <dbReference type="NCBI Taxonomy" id="3981"/>
    <lineage>
        <taxon>Eukaryota</taxon>
        <taxon>Viridiplantae</taxon>
        <taxon>Streptophyta</taxon>
        <taxon>Embryophyta</taxon>
        <taxon>Tracheophyta</taxon>
        <taxon>Spermatophyta</taxon>
        <taxon>Magnoliopsida</taxon>
        <taxon>eudicotyledons</taxon>
        <taxon>Gunneridae</taxon>
        <taxon>Pentapetalae</taxon>
        <taxon>rosids</taxon>
        <taxon>fabids</taxon>
        <taxon>Malpighiales</taxon>
        <taxon>Euphorbiaceae</taxon>
        <taxon>Crotonoideae</taxon>
        <taxon>Micrandreae</taxon>
        <taxon>Hevea</taxon>
    </lineage>
</organism>
<name>A0A6A6MKK0_HEVBR</name>
<evidence type="ECO:0000313" key="2">
    <source>
        <dbReference type="Proteomes" id="UP000467840"/>
    </source>
</evidence>
<sequence>MDGCGGGGADAFNRGALVKCSDLQSSAAELMPAGDLVFDGAIKHLLQQVERAEALPLWVPEEPKPETSNHADDFN</sequence>
<proteinExistence type="predicted"/>